<evidence type="ECO:0000313" key="3">
    <source>
        <dbReference type="Proteomes" id="UP001062263"/>
    </source>
</evidence>
<accession>A0ABN6QQC1</accession>
<feature type="transmembrane region" description="Helical" evidence="1">
    <location>
        <begin position="318"/>
        <end position="336"/>
    </location>
</feature>
<feature type="transmembrane region" description="Helical" evidence="1">
    <location>
        <begin position="164"/>
        <end position="181"/>
    </location>
</feature>
<dbReference type="Pfam" id="PF13687">
    <property type="entry name" value="DUF4153"/>
    <property type="match status" value="1"/>
</dbReference>
<reference evidence="2" key="1">
    <citation type="submission" date="2022-06" db="EMBL/GenBank/DDBJ databases">
        <title>Akkermansia biwalacus sp. nov., an anaerobic mucin-degrading bacterium isolated from human intestine.</title>
        <authorList>
            <person name="Kobayashi Y."/>
            <person name="Inoue S."/>
            <person name="Kawahara T."/>
            <person name="Kohda N."/>
        </authorList>
    </citation>
    <scope>NUCLEOTIDE SEQUENCE</scope>
    <source>
        <strain evidence="2">WON2089</strain>
    </source>
</reference>
<dbReference type="EMBL" id="AP025943">
    <property type="protein sequence ID" value="BDL44930.1"/>
    <property type="molecule type" value="Genomic_DNA"/>
</dbReference>
<sequence length="480" mass="53232">MFGTLQGLGIGTALGILLYTAAFLMLRTDISRKEQWFLGVMAVLNATAVSLNLSPDSHYNLLVAMFLPLAIIFLPRKEGNGYVPGTRYTSWLEYRFFRMNQVRKAAQSLKGKLPLAASVAIGISLFLFFLSIFADGNPVVASVRTAMNELAVRYLSWLLPSREMFIHFLLWVLGSLSFGILTMHRRCAPFGEDRPIRPEKPWLPSLPVISLLFINLAFLVNNGTDISFLWSGTVPEGISQTGYLHEGADSLTLAAILSGLILLVMFRSSGAVRASKTGTVLGFILAVQTGLIAASVAMRLYNQIEDFGFSPTRVTAGIYLLLGACFLGLLFAYMAGSGNWERYGVRCGALSLVFLCLAGFRSPSQLSGDLNLMTMDSHPEWYFSDGDLSRFEIRDNFSFAAAVYQRLGADTVAGANVYQMIRESIFYYKISNWRSFNLQGWRKKCQDEAFSRLPVPTAEATYETDAWKPSRRPTGMKPEA</sequence>
<feature type="transmembrane region" description="Helical" evidence="1">
    <location>
        <begin position="113"/>
        <end position="134"/>
    </location>
</feature>
<feature type="transmembrane region" description="Helical" evidence="1">
    <location>
        <begin position="202"/>
        <end position="220"/>
    </location>
</feature>
<evidence type="ECO:0008006" key="4">
    <source>
        <dbReference type="Google" id="ProtNLM"/>
    </source>
</evidence>
<keyword evidence="1" id="KW-0812">Transmembrane</keyword>
<dbReference type="Proteomes" id="UP001062263">
    <property type="component" value="Chromosome"/>
</dbReference>
<feature type="transmembrane region" description="Helical" evidence="1">
    <location>
        <begin position="278"/>
        <end position="298"/>
    </location>
</feature>
<feature type="transmembrane region" description="Helical" evidence="1">
    <location>
        <begin position="250"/>
        <end position="266"/>
    </location>
</feature>
<feature type="transmembrane region" description="Helical" evidence="1">
    <location>
        <begin position="6"/>
        <end position="24"/>
    </location>
</feature>
<proteinExistence type="predicted"/>
<keyword evidence="3" id="KW-1185">Reference proteome</keyword>
<keyword evidence="1" id="KW-1133">Transmembrane helix</keyword>
<keyword evidence="1" id="KW-0472">Membrane</keyword>
<evidence type="ECO:0000313" key="2">
    <source>
        <dbReference type="EMBL" id="BDL44930.1"/>
    </source>
</evidence>
<organism evidence="2 3">
    <name type="scientific">Akkermansia biwaensis</name>
    <dbReference type="NCBI Taxonomy" id="2946555"/>
    <lineage>
        <taxon>Bacteria</taxon>
        <taxon>Pseudomonadati</taxon>
        <taxon>Verrucomicrobiota</taxon>
        <taxon>Verrucomicrobiia</taxon>
        <taxon>Verrucomicrobiales</taxon>
        <taxon>Akkermansiaceae</taxon>
        <taxon>Akkermansia</taxon>
    </lineage>
</organism>
<protein>
    <recommendedName>
        <fullName evidence="4">DUF4173 domain-containing protein</fullName>
    </recommendedName>
</protein>
<gene>
    <name evidence="2" type="ORF">Abiwalacus_25040</name>
</gene>
<dbReference type="InterPro" id="IPR025291">
    <property type="entry name" value="DUF4153"/>
</dbReference>
<name>A0ABN6QQC1_9BACT</name>
<evidence type="ECO:0000256" key="1">
    <source>
        <dbReference type="SAM" id="Phobius"/>
    </source>
</evidence>